<accession>A0A3L6R6N9</accession>
<feature type="domain" description="Disease resistance protein winged helix" evidence="11">
    <location>
        <begin position="423"/>
        <end position="494"/>
    </location>
</feature>
<keyword evidence="14" id="KW-1185">Reference proteome</keyword>
<evidence type="ECO:0000256" key="2">
    <source>
        <dbReference type="ARBA" id="ARBA00022614"/>
    </source>
</evidence>
<dbReference type="InterPro" id="IPR055414">
    <property type="entry name" value="LRR_R13L4/SHOC2-like"/>
</dbReference>
<evidence type="ECO:0000313" key="13">
    <source>
        <dbReference type="EMBL" id="RLM98071.1"/>
    </source>
</evidence>
<evidence type="ECO:0000313" key="14">
    <source>
        <dbReference type="Proteomes" id="UP000275267"/>
    </source>
</evidence>
<evidence type="ECO:0000259" key="12">
    <source>
        <dbReference type="Pfam" id="PF23598"/>
    </source>
</evidence>
<dbReference type="Gene3D" id="3.80.10.10">
    <property type="entry name" value="Ribonuclease Inhibitor"/>
    <property type="match status" value="1"/>
</dbReference>
<proteinExistence type="inferred from homology"/>
<dbReference type="SUPFAM" id="SSF52540">
    <property type="entry name" value="P-loop containing nucleoside triphosphate hydrolases"/>
    <property type="match status" value="1"/>
</dbReference>
<evidence type="ECO:0000256" key="3">
    <source>
        <dbReference type="ARBA" id="ARBA00022737"/>
    </source>
</evidence>
<evidence type="ECO:0000259" key="11">
    <source>
        <dbReference type="Pfam" id="PF23559"/>
    </source>
</evidence>
<dbReference type="GO" id="GO:0009626">
    <property type="term" value="P:plant-type hypersensitive response"/>
    <property type="evidence" value="ECO:0007669"/>
    <property type="project" value="UniProtKB-ARBA"/>
</dbReference>
<dbReference type="InterPro" id="IPR058922">
    <property type="entry name" value="WHD_DRP"/>
</dbReference>
<feature type="domain" description="Disease resistance R13L4/SHOC-2-like LRR" evidence="12">
    <location>
        <begin position="543"/>
        <end position="680"/>
    </location>
</feature>
<dbReference type="Gene3D" id="1.10.8.430">
    <property type="entry name" value="Helical domain of apoptotic protease-activating factors"/>
    <property type="match status" value="1"/>
</dbReference>
<gene>
    <name evidence="13" type="ORF">C2845_PM06G31900</name>
</gene>
<dbReference type="OrthoDB" id="656806at2759"/>
<protein>
    <submittedName>
        <fullName evidence="13">Uncharacterized protein</fullName>
    </submittedName>
</protein>
<dbReference type="AlphaFoldDB" id="A0A3L6R6N9"/>
<dbReference type="Gene3D" id="3.40.50.300">
    <property type="entry name" value="P-loop containing nucleotide triphosphate hydrolases"/>
    <property type="match status" value="1"/>
</dbReference>
<keyword evidence="6 7" id="KW-0175">Coiled coil</keyword>
<feature type="domain" description="NB-ARC" evidence="9">
    <location>
        <begin position="174"/>
        <end position="341"/>
    </location>
</feature>
<dbReference type="InterPro" id="IPR032675">
    <property type="entry name" value="LRR_dom_sf"/>
</dbReference>
<dbReference type="Gene3D" id="1.10.10.10">
    <property type="entry name" value="Winged helix-like DNA-binding domain superfamily/Winged helix DNA-binding domain"/>
    <property type="match status" value="1"/>
</dbReference>
<evidence type="ECO:0000259" key="10">
    <source>
        <dbReference type="Pfam" id="PF18052"/>
    </source>
</evidence>
<dbReference type="PRINTS" id="PR00364">
    <property type="entry name" value="DISEASERSIST"/>
</dbReference>
<keyword evidence="2" id="KW-0433">Leucine-rich repeat</keyword>
<dbReference type="Pfam" id="PF00931">
    <property type="entry name" value="NB-ARC"/>
    <property type="match status" value="1"/>
</dbReference>
<dbReference type="SUPFAM" id="SSF52047">
    <property type="entry name" value="RNI-like"/>
    <property type="match status" value="1"/>
</dbReference>
<dbReference type="InterPro" id="IPR041118">
    <property type="entry name" value="Rx_N"/>
</dbReference>
<sequence>MAAAIVSASMGVVNTLLPKLSRLIEGEYKLQKGVKRKITLLKDELTSMEILLKKLADNAERLDEQHKDWRNKVRELSYDIEDCIDLFMHKMSKGNAEANIVKKTASKIKKIWSRHKISNLIEELNAHAEKVSECHKRYKSDDPATNFSRVVQIDPRLPALFVEAKRLVGIDGPREQIIKWLKEDDSGQQLKVVSIVGFGGLGKTTLANQVYEKIKGRFDCSCFVPVSRNPNVAKMLADMLKELGSCVDPSDDELHLIKKLRAFLQDKRYFVIVDDIWSPEAWELVKSALPENNLNSRIITTTRIISVATSCCSSLEGYVHNIEPLSDQHSQKLFFKRVFGDTSTCPPHLEEISHGILEKCHGLPLAIITIASLLAGKSNMDQWEQVYNSMSSAFSHQGMRNILLLSYYDLPHHLKTCLLYLSMYPEDYRIGRVELIWRWIAEGFIKEVRGQTADQLAESYFNELVNRSLIQPLDIQYDGRAEACRVHDMVLDLIVSLSSEENFVSIVEGQSYNGGGHKIRRLSIQSEHVGDEAMQEIMDKWSQVRSISFFETEAHLQKLHSLRVLVFSKYFYHLGNQHVKYIGSMFQLKFLSISSLRITELPEDIGDLRHLQTLDIRSSRITKLPPSIGRLQRLMRLLVDRHVELPDEIGDLHALQELSPTRNFSIKLVEALRRLTKLKTKLAVHGFFNTPLPEKMASLVNVTYLSLEVARIRQEDLCILGDIPALLCSELYAEHAPDERLTISTQQFRRLKQFVFRIIHGGGLEMLFSRDAMPELRRLRLDFRVQKALSKMGFEFSFEHLASLEHVIIAIWCDGATRSRVEAAKATIRNAVNIHPGRPTLDLQFFGNTLEDEEERENRSPEHGMNEVELLEEHS</sequence>
<dbReference type="EMBL" id="PQIB02000009">
    <property type="protein sequence ID" value="RLM98071.1"/>
    <property type="molecule type" value="Genomic_DNA"/>
</dbReference>
<dbReference type="InterPro" id="IPR038005">
    <property type="entry name" value="RX-like_CC"/>
</dbReference>
<dbReference type="InterPro" id="IPR002182">
    <property type="entry name" value="NB-ARC"/>
</dbReference>
<keyword evidence="4" id="KW-0547">Nucleotide-binding</keyword>
<dbReference type="Proteomes" id="UP000275267">
    <property type="component" value="Unassembled WGS sequence"/>
</dbReference>
<dbReference type="GO" id="GO:0042742">
    <property type="term" value="P:defense response to bacterium"/>
    <property type="evidence" value="ECO:0007669"/>
    <property type="project" value="UniProtKB-ARBA"/>
</dbReference>
<evidence type="ECO:0000256" key="7">
    <source>
        <dbReference type="SAM" id="Coils"/>
    </source>
</evidence>
<dbReference type="InterPro" id="IPR044974">
    <property type="entry name" value="Disease_R_plants"/>
</dbReference>
<dbReference type="GO" id="GO:0002758">
    <property type="term" value="P:innate immune response-activating signaling pathway"/>
    <property type="evidence" value="ECO:0007669"/>
    <property type="project" value="UniProtKB-ARBA"/>
</dbReference>
<evidence type="ECO:0000256" key="4">
    <source>
        <dbReference type="ARBA" id="ARBA00022741"/>
    </source>
</evidence>
<dbReference type="InterPro" id="IPR042197">
    <property type="entry name" value="Apaf_helical"/>
</dbReference>
<comment type="similarity">
    <text evidence="1">Belongs to the disease resistance NB-LRR family.</text>
</comment>
<evidence type="ECO:0000259" key="9">
    <source>
        <dbReference type="Pfam" id="PF00931"/>
    </source>
</evidence>
<evidence type="ECO:0000256" key="5">
    <source>
        <dbReference type="ARBA" id="ARBA00022821"/>
    </source>
</evidence>
<dbReference type="GO" id="GO:0043531">
    <property type="term" value="F:ADP binding"/>
    <property type="evidence" value="ECO:0007669"/>
    <property type="project" value="InterPro"/>
</dbReference>
<dbReference type="FunFam" id="1.10.10.10:FF:000322">
    <property type="entry name" value="Probable disease resistance protein At1g63360"/>
    <property type="match status" value="1"/>
</dbReference>
<keyword evidence="3" id="KW-0677">Repeat</keyword>
<feature type="compositionally biased region" description="Basic and acidic residues" evidence="8">
    <location>
        <begin position="856"/>
        <end position="875"/>
    </location>
</feature>
<dbReference type="PANTHER" id="PTHR23155:SF1116">
    <property type="entry name" value="OS12G0273300 PROTEIN"/>
    <property type="match status" value="1"/>
</dbReference>
<evidence type="ECO:0000256" key="8">
    <source>
        <dbReference type="SAM" id="MobiDB-lite"/>
    </source>
</evidence>
<dbReference type="InterPro" id="IPR036388">
    <property type="entry name" value="WH-like_DNA-bd_sf"/>
</dbReference>
<evidence type="ECO:0000256" key="6">
    <source>
        <dbReference type="ARBA" id="ARBA00023054"/>
    </source>
</evidence>
<dbReference type="InterPro" id="IPR027417">
    <property type="entry name" value="P-loop_NTPase"/>
</dbReference>
<dbReference type="CDD" id="cd14798">
    <property type="entry name" value="RX-CC_like"/>
    <property type="match status" value="1"/>
</dbReference>
<dbReference type="PANTHER" id="PTHR23155">
    <property type="entry name" value="DISEASE RESISTANCE PROTEIN RP"/>
    <property type="match status" value="1"/>
</dbReference>
<evidence type="ECO:0000256" key="1">
    <source>
        <dbReference type="ARBA" id="ARBA00008894"/>
    </source>
</evidence>
<dbReference type="Pfam" id="PF23598">
    <property type="entry name" value="LRR_14"/>
    <property type="match status" value="2"/>
</dbReference>
<dbReference type="Gene3D" id="1.20.5.4130">
    <property type="match status" value="1"/>
</dbReference>
<dbReference type="Pfam" id="PF18052">
    <property type="entry name" value="Rx_N"/>
    <property type="match status" value="1"/>
</dbReference>
<keyword evidence="5" id="KW-0611">Plant defense</keyword>
<feature type="domain" description="Disease resistance N-terminal" evidence="10">
    <location>
        <begin position="12"/>
        <end position="103"/>
    </location>
</feature>
<feature type="region of interest" description="Disordered" evidence="8">
    <location>
        <begin position="852"/>
        <end position="875"/>
    </location>
</feature>
<name>A0A3L6R6N9_PANMI</name>
<reference evidence="14" key="1">
    <citation type="journal article" date="2019" name="Nat. Commun.">
        <title>The genome of broomcorn millet.</title>
        <authorList>
            <person name="Zou C."/>
            <person name="Miki D."/>
            <person name="Li D."/>
            <person name="Tang Q."/>
            <person name="Xiao L."/>
            <person name="Rajput S."/>
            <person name="Deng P."/>
            <person name="Jia W."/>
            <person name="Huang R."/>
            <person name="Zhang M."/>
            <person name="Sun Y."/>
            <person name="Hu J."/>
            <person name="Fu X."/>
            <person name="Schnable P.S."/>
            <person name="Li F."/>
            <person name="Zhang H."/>
            <person name="Feng B."/>
            <person name="Zhu X."/>
            <person name="Liu R."/>
            <person name="Schnable J.C."/>
            <person name="Zhu J.-K."/>
            <person name="Zhang H."/>
        </authorList>
    </citation>
    <scope>NUCLEOTIDE SEQUENCE [LARGE SCALE GENOMIC DNA]</scope>
</reference>
<organism evidence="13 14">
    <name type="scientific">Panicum miliaceum</name>
    <name type="common">Proso millet</name>
    <name type="synonym">Broomcorn millet</name>
    <dbReference type="NCBI Taxonomy" id="4540"/>
    <lineage>
        <taxon>Eukaryota</taxon>
        <taxon>Viridiplantae</taxon>
        <taxon>Streptophyta</taxon>
        <taxon>Embryophyta</taxon>
        <taxon>Tracheophyta</taxon>
        <taxon>Spermatophyta</taxon>
        <taxon>Magnoliopsida</taxon>
        <taxon>Liliopsida</taxon>
        <taxon>Poales</taxon>
        <taxon>Poaceae</taxon>
        <taxon>PACMAD clade</taxon>
        <taxon>Panicoideae</taxon>
        <taxon>Panicodae</taxon>
        <taxon>Paniceae</taxon>
        <taxon>Panicinae</taxon>
        <taxon>Panicum</taxon>
        <taxon>Panicum sect. Panicum</taxon>
    </lineage>
</organism>
<feature type="domain" description="Disease resistance R13L4/SHOC-2-like LRR" evidence="12">
    <location>
        <begin position="691"/>
        <end position="841"/>
    </location>
</feature>
<dbReference type="Pfam" id="PF23559">
    <property type="entry name" value="WHD_DRP"/>
    <property type="match status" value="1"/>
</dbReference>
<dbReference type="FunFam" id="3.40.50.300:FF:001091">
    <property type="entry name" value="Probable disease resistance protein At1g61300"/>
    <property type="match status" value="1"/>
</dbReference>
<feature type="coiled-coil region" evidence="7">
    <location>
        <begin position="38"/>
        <end position="79"/>
    </location>
</feature>
<dbReference type="STRING" id="4540.A0A3L6R6N9"/>
<comment type="caution">
    <text evidence="13">The sequence shown here is derived from an EMBL/GenBank/DDBJ whole genome shotgun (WGS) entry which is preliminary data.</text>
</comment>